<dbReference type="Proteomes" id="UP000536195">
    <property type="component" value="Unassembled WGS sequence"/>
</dbReference>
<dbReference type="InterPro" id="IPR000783">
    <property type="entry name" value="RNA_pol_subH/Rpb5_C"/>
</dbReference>
<dbReference type="GO" id="GO:0003899">
    <property type="term" value="F:DNA-directed RNA polymerase activity"/>
    <property type="evidence" value="ECO:0007669"/>
    <property type="project" value="UniProtKB-UniRule"/>
</dbReference>
<dbReference type="AlphaFoldDB" id="A0A7J9NYW1"/>
<dbReference type="EMBL" id="JACDUP010000001">
    <property type="protein sequence ID" value="MBA2868212.1"/>
    <property type="molecule type" value="Genomic_DNA"/>
</dbReference>
<dbReference type="GO" id="GO:0006362">
    <property type="term" value="P:transcription elongation by RNA polymerase I"/>
    <property type="evidence" value="ECO:0007669"/>
    <property type="project" value="TreeGrafter"/>
</dbReference>
<comment type="catalytic activity">
    <reaction evidence="5">
        <text>RNA(n) + a ribonucleoside 5'-triphosphate = RNA(n+1) + diphosphate</text>
        <dbReference type="Rhea" id="RHEA:21248"/>
        <dbReference type="Rhea" id="RHEA-COMP:14527"/>
        <dbReference type="Rhea" id="RHEA-COMP:17342"/>
        <dbReference type="ChEBI" id="CHEBI:33019"/>
        <dbReference type="ChEBI" id="CHEBI:61557"/>
        <dbReference type="ChEBI" id="CHEBI:140395"/>
        <dbReference type="EC" id="2.7.7.6"/>
    </reaction>
</comment>
<evidence type="ECO:0000313" key="13">
    <source>
        <dbReference type="Proteomes" id="UP000536195"/>
    </source>
</evidence>
<dbReference type="PANTHER" id="PTHR10535">
    <property type="entry name" value="DNA-DIRECTED RNA POLYMERASES I, II, AND III SUBUNIT RPABC1"/>
    <property type="match status" value="1"/>
</dbReference>
<dbReference type="Proteomes" id="UP000571751">
    <property type="component" value="Unassembled WGS sequence"/>
</dbReference>
<dbReference type="Proteomes" id="UP000563838">
    <property type="component" value="Unassembled WGS sequence"/>
</dbReference>
<evidence type="ECO:0000259" key="6">
    <source>
        <dbReference type="Pfam" id="PF01191"/>
    </source>
</evidence>
<keyword evidence="2 5" id="KW-0548">Nucleotidyltransferase</keyword>
<dbReference type="Proteomes" id="UP000522365">
    <property type="component" value="Unassembled WGS sequence"/>
</dbReference>
<reference evidence="12 14" key="1">
    <citation type="submission" date="2020-07" db="EMBL/GenBank/DDBJ databases">
        <title>Genomic Encyclopedia of Type Strains, Phase IV (KMG-V): Genome sequencing to study the core and pangenomes of soil and plant-associated prokaryotes.</title>
        <authorList>
            <person name="Whitman W."/>
        </authorList>
    </citation>
    <scope>NUCLEOTIDE SEQUENCE [LARGE SCALE GENOMIC DNA]</scope>
    <source>
        <strain evidence="7 14">A4</strain>
        <strain evidence="11 13">C11</strain>
        <strain evidence="10 16">C14</strain>
        <strain evidence="9 15">C9</strain>
        <strain evidence="8 12">S1</strain>
    </source>
</reference>
<evidence type="ECO:0000313" key="16">
    <source>
        <dbReference type="Proteomes" id="UP000571751"/>
    </source>
</evidence>
<organism evidence="8 12">
    <name type="scientific">Methanococcus maripaludis</name>
    <name type="common">Methanococcus deltae</name>
    <dbReference type="NCBI Taxonomy" id="39152"/>
    <lineage>
        <taxon>Archaea</taxon>
        <taxon>Methanobacteriati</taxon>
        <taxon>Methanobacteriota</taxon>
        <taxon>Methanomada group</taxon>
        <taxon>Methanococci</taxon>
        <taxon>Methanococcales</taxon>
        <taxon>Methanococcaceae</taxon>
        <taxon>Methanococcus</taxon>
    </lineage>
</organism>
<dbReference type="HAMAP" id="MF_00025">
    <property type="entry name" value="RNApol_Rpo5_RPB5"/>
    <property type="match status" value="1"/>
</dbReference>
<evidence type="ECO:0000313" key="10">
    <source>
        <dbReference type="EMBL" id="MBA2868212.1"/>
    </source>
</evidence>
<dbReference type="NCBIfam" id="NF007129">
    <property type="entry name" value="PRK09570.1"/>
    <property type="match status" value="1"/>
</dbReference>
<sequence>MKISSHEMVPTHEIIPREEIPLLLEKYSIKLQQFPKLLDTDPLVLEVGATPGDVVKITRMSATAGESTYYRLVIATSL</sequence>
<feature type="domain" description="RNA polymerase subunit H/Rpb5 C-terminal" evidence="6">
    <location>
        <begin position="1"/>
        <end position="73"/>
    </location>
</feature>
<dbReference type="EMBL" id="JACDUI010000001">
    <property type="protein sequence ID" value="MBA2839857.1"/>
    <property type="molecule type" value="Genomic_DNA"/>
</dbReference>
<evidence type="ECO:0000313" key="15">
    <source>
        <dbReference type="Proteomes" id="UP000568063"/>
    </source>
</evidence>
<dbReference type="GO" id="GO:0042797">
    <property type="term" value="P:tRNA transcription by RNA polymerase III"/>
    <property type="evidence" value="ECO:0007669"/>
    <property type="project" value="TreeGrafter"/>
</dbReference>
<evidence type="ECO:0000256" key="1">
    <source>
        <dbReference type="ARBA" id="ARBA00022478"/>
    </source>
</evidence>
<dbReference type="GO" id="GO:0003677">
    <property type="term" value="F:DNA binding"/>
    <property type="evidence" value="ECO:0007669"/>
    <property type="project" value="InterPro"/>
</dbReference>
<dbReference type="SUPFAM" id="SSF55287">
    <property type="entry name" value="RPB5-like RNA polymerase subunit"/>
    <property type="match status" value="1"/>
</dbReference>
<keyword evidence="3 5" id="KW-0804">Transcription</keyword>
<dbReference type="GO" id="GO:0006366">
    <property type="term" value="P:transcription by RNA polymerase II"/>
    <property type="evidence" value="ECO:0007669"/>
    <property type="project" value="TreeGrafter"/>
</dbReference>
<evidence type="ECO:0000313" key="9">
    <source>
        <dbReference type="EMBL" id="MBA2859575.1"/>
    </source>
</evidence>
<evidence type="ECO:0000256" key="3">
    <source>
        <dbReference type="ARBA" id="ARBA00023163"/>
    </source>
</evidence>
<dbReference type="EMBL" id="JACDUM010000001">
    <property type="protein sequence ID" value="MBA2859575.1"/>
    <property type="molecule type" value="Genomic_DNA"/>
</dbReference>
<dbReference type="Proteomes" id="UP000568063">
    <property type="component" value="Unassembled WGS sequence"/>
</dbReference>
<evidence type="ECO:0000256" key="5">
    <source>
        <dbReference type="HAMAP-Rule" id="MF_00025"/>
    </source>
</evidence>
<evidence type="ECO:0000256" key="4">
    <source>
        <dbReference type="ARBA" id="ARBA00025765"/>
    </source>
</evidence>
<gene>
    <name evidence="5" type="primary">rpo5</name>
    <name evidence="5" type="synonym">rpoH</name>
    <name evidence="7" type="ORF">HNP87_000369</name>
    <name evidence="8" type="ORF">HNP89_000371</name>
    <name evidence="9" type="ORF">HNP91_000370</name>
    <name evidence="11" type="ORF">HNP92_000500</name>
    <name evidence="10" type="ORF">HNP95_000371</name>
</gene>
<evidence type="ECO:0000313" key="8">
    <source>
        <dbReference type="EMBL" id="MBA2852434.1"/>
    </source>
</evidence>
<evidence type="ECO:0000313" key="7">
    <source>
        <dbReference type="EMBL" id="MBA2839857.1"/>
    </source>
</evidence>
<dbReference type="GO" id="GO:0000428">
    <property type="term" value="C:DNA-directed RNA polymerase complex"/>
    <property type="evidence" value="ECO:0007669"/>
    <property type="project" value="UniProtKB-KW"/>
</dbReference>
<dbReference type="EMBL" id="JACDUK010000001">
    <property type="protein sequence ID" value="MBA2852434.1"/>
    <property type="molecule type" value="Genomic_DNA"/>
</dbReference>
<protein>
    <recommendedName>
        <fullName evidence="5">DNA-directed RNA polymerase subunit Rpo5</fullName>
        <ecNumber evidence="5">2.7.7.6</ecNumber>
    </recommendedName>
    <alternativeName>
        <fullName evidence="5">DNA-directed RNA polymerase subunit H</fullName>
    </alternativeName>
</protein>
<dbReference type="PANTHER" id="PTHR10535:SF0">
    <property type="entry name" value="DNA-DIRECTED RNA POLYMERASES I, II, AND III SUBUNIT RPABC1"/>
    <property type="match status" value="1"/>
</dbReference>
<dbReference type="InterPro" id="IPR035913">
    <property type="entry name" value="RPB5-like_sf"/>
</dbReference>
<dbReference type="InterPro" id="IPR014381">
    <property type="entry name" value="Arch_Rpo5/euc_Rpb5"/>
</dbReference>
<comment type="subunit">
    <text evidence="5">Part of the RNA polymerase complex.</text>
</comment>
<keyword evidence="5 8" id="KW-0808">Transferase</keyword>
<dbReference type="InterPro" id="IPR020608">
    <property type="entry name" value="RNA_pol_subH/Rpb5_CS"/>
</dbReference>
<dbReference type="Gene3D" id="3.90.940.20">
    <property type="entry name" value="RPB5-like RNA polymerase subunit"/>
    <property type="match status" value="1"/>
</dbReference>
<accession>A0A7J9NYW1</accession>
<proteinExistence type="inferred from homology"/>
<name>A0A7J9NYW1_METMI</name>
<dbReference type="EC" id="2.7.7.6" evidence="5"/>
<dbReference type="PROSITE" id="PS01110">
    <property type="entry name" value="RNA_POL_H_23KD"/>
    <property type="match status" value="1"/>
</dbReference>
<keyword evidence="5" id="KW-0963">Cytoplasm</keyword>
<keyword evidence="1 5" id="KW-0240">DNA-directed RNA polymerase</keyword>
<comment type="function">
    <text evidence="5">DNA-dependent RNA polymerase (RNAP) catalyzes the transcription of DNA into RNA using the four ribonucleoside triphosphates as substrates.</text>
</comment>
<comment type="similarity">
    <text evidence="4 5">Belongs to the archaeal Rpo5/eukaryotic RPB5 RNA polymerase subunit family.</text>
</comment>
<evidence type="ECO:0000313" key="14">
    <source>
        <dbReference type="Proteomes" id="UP000563838"/>
    </source>
</evidence>
<dbReference type="GO" id="GO:0005737">
    <property type="term" value="C:cytoplasm"/>
    <property type="evidence" value="ECO:0007669"/>
    <property type="project" value="UniProtKB-SubCell"/>
</dbReference>
<dbReference type="Pfam" id="PF01191">
    <property type="entry name" value="RNA_pol_Rpb5_C"/>
    <property type="match status" value="1"/>
</dbReference>
<evidence type="ECO:0000313" key="12">
    <source>
        <dbReference type="Proteomes" id="UP000522365"/>
    </source>
</evidence>
<dbReference type="RefSeq" id="WP_181487387.1">
    <property type="nucleotide sequence ID" value="NZ_JACDUI010000001.1"/>
</dbReference>
<evidence type="ECO:0000256" key="2">
    <source>
        <dbReference type="ARBA" id="ARBA00022695"/>
    </source>
</evidence>
<comment type="subcellular location">
    <subcellularLocation>
        <location evidence="5">Cytoplasm</location>
    </subcellularLocation>
</comment>
<dbReference type="EMBL" id="JACHEC010000001">
    <property type="protein sequence ID" value="MBB6401215.1"/>
    <property type="molecule type" value="Genomic_DNA"/>
</dbReference>
<comment type="caution">
    <text evidence="8">The sequence shown here is derived from an EMBL/GenBank/DDBJ whole genome shotgun (WGS) entry which is preliminary data.</text>
</comment>
<evidence type="ECO:0000313" key="11">
    <source>
        <dbReference type="EMBL" id="MBB6401215.1"/>
    </source>
</evidence>